<sequence length="907" mass="96535">MLSASDGRSRSDGTERDPLTGALSRAWLDDVLAEQVAAARETGRPLSVAVLDLDYFKSVNDAYGHRRGDRVLRALVERLQANIRRTDRLFRIGGDEFVLVLPGTSAAQASAIAARLLAEVETMPFEGDPPLTLSLSLGIATFPDDAETPNALLDIADRRRFAAKRAGRGRALTREGVVLPASAPGTQGDAATAGRAGEADLIGRQTEVSEILERLGRARLLTLTGPAGVGKTGLARHIMELLRGAFADGVVYLPLAHVVEPSMVPAVLSAALGFGVPTGQRNREPPAEVLRAREQLVVIDHFDRLRDAAPLLTELLAVAPGLKILVTCRRPLRLYGEHVYPVPPLAVGDTETAPAVALFLARASVRSSSNAPVGEAVAALCARLGGLPLAIELAAAWTARYPVEDLLASLPGGGEPGEEVNPGDALRDLLDWSYRVLTPEQRRRWTRLAVFAGGWSVEAARAVVEEPPATAPEVEAALDALAEVGLIRPVSDAANPPRFTMPGAIREAALARLEVTGEADVIHARHAAWYLTLAETAFAHHRGADHKRWLDRLDEEYDNLRGALGHALAKGDITTAARLGAVLWRFWERRGWAAEGREWLASILEHRMALPPEIEAEVLNGAGVLAWFQGDLEEARDRLEASLAISSRLGDAAAMARDLNNLGLVLRQQGDYAAAEAHFTRCLEVQRSAGDAWGQSITLGNLAELAVLQGDGPAARRMAGECLAITRDVDDQRLRALALCTTGVVLLDQGETESARTALGECLALAESLADPRTTARCLTGLGVVALMQRRSAAAADLLGRALDLWSQIGDRAGLLESLSGLAGVAGTSGNVLDAARLYGAVDAMHRGAGVHEPLLLRRALERVEAGIKVQVSPEAWSASWGEGQALTLEQALALAREVAGREASAD</sequence>
<dbReference type="PANTHER" id="PTHR47691">
    <property type="entry name" value="REGULATOR-RELATED"/>
    <property type="match status" value="1"/>
</dbReference>
<dbReference type="eggNOG" id="COG2199">
    <property type="taxonomic scope" value="Bacteria"/>
</dbReference>
<gene>
    <name evidence="3" type="ordered locus">Sthe_3316</name>
</gene>
<keyword evidence="3" id="KW-0808">Transferase</keyword>
<dbReference type="NCBIfam" id="TIGR00254">
    <property type="entry name" value="GGDEF"/>
    <property type="match status" value="1"/>
</dbReference>
<dbReference type="SUPFAM" id="SSF52540">
    <property type="entry name" value="P-loop containing nucleoside triphosphate hydrolases"/>
    <property type="match status" value="1"/>
</dbReference>
<feature type="domain" description="GGDEF" evidence="2">
    <location>
        <begin position="44"/>
        <end position="176"/>
    </location>
</feature>
<dbReference type="Gene3D" id="3.40.50.300">
    <property type="entry name" value="P-loop containing nucleotide triphosphate hydrolases"/>
    <property type="match status" value="1"/>
</dbReference>
<name>D1CA73_SPHTD</name>
<organism evidence="3 4">
    <name type="scientific">Sphaerobacter thermophilus (strain ATCC 49802 / DSM 20745 / KCCM 41009 / NCIMB 13125 / S 6022)</name>
    <dbReference type="NCBI Taxonomy" id="479434"/>
    <lineage>
        <taxon>Bacteria</taxon>
        <taxon>Pseudomonadati</taxon>
        <taxon>Thermomicrobiota</taxon>
        <taxon>Thermomicrobia</taxon>
        <taxon>Sphaerobacterales</taxon>
        <taxon>Sphaerobacterineae</taxon>
        <taxon>Sphaerobacteraceae</taxon>
        <taxon>Sphaerobacter</taxon>
    </lineage>
</organism>
<reference evidence="3 4" key="2">
    <citation type="journal article" date="2010" name="Stand. Genomic Sci.">
        <title>Complete genome sequence of Desulfohalobium retbaense type strain (HR(100)).</title>
        <authorList>
            <person name="Spring S."/>
            <person name="Nolan M."/>
            <person name="Lapidus A."/>
            <person name="Glavina Del Rio T."/>
            <person name="Copeland A."/>
            <person name="Tice H."/>
            <person name="Cheng J.F."/>
            <person name="Lucas S."/>
            <person name="Land M."/>
            <person name="Chen F."/>
            <person name="Bruce D."/>
            <person name="Goodwin L."/>
            <person name="Pitluck S."/>
            <person name="Ivanova N."/>
            <person name="Mavromatis K."/>
            <person name="Mikhailova N."/>
            <person name="Pati A."/>
            <person name="Chen A."/>
            <person name="Palaniappan K."/>
            <person name="Hauser L."/>
            <person name="Chang Y.J."/>
            <person name="Jeffries C.D."/>
            <person name="Munk C."/>
            <person name="Kiss H."/>
            <person name="Chain P."/>
            <person name="Han C."/>
            <person name="Brettin T."/>
            <person name="Detter J.C."/>
            <person name="Schuler E."/>
            <person name="Goker M."/>
            <person name="Rohde M."/>
            <person name="Bristow J."/>
            <person name="Eisen J.A."/>
            <person name="Markowitz V."/>
            <person name="Hugenholtz P."/>
            <person name="Kyrpides N.C."/>
            <person name="Klenk H.P."/>
        </authorList>
    </citation>
    <scope>NUCLEOTIDE SEQUENCE [LARGE SCALE GENOMIC DNA]</scope>
    <source>
        <strain evidence="4">ATCC 49802 / DSM 20745 / S 6022</strain>
    </source>
</reference>
<evidence type="ECO:0000259" key="2">
    <source>
        <dbReference type="PROSITE" id="PS50887"/>
    </source>
</evidence>
<dbReference type="FunCoup" id="D1CA73">
    <property type="interactions" value="6"/>
</dbReference>
<dbReference type="InterPro" id="IPR027417">
    <property type="entry name" value="P-loop_NTPase"/>
</dbReference>
<evidence type="ECO:0000256" key="1">
    <source>
        <dbReference type="PROSITE-ProRule" id="PRU00339"/>
    </source>
</evidence>
<dbReference type="Gene3D" id="3.30.70.270">
    <property type="match status" value="1"/>
</dbReference>
<keyword evidence="1" id="KW-0802">TPR repeat</keyword>
<dbReference type="Proteomes" id="UP000002027">
    <property type="component" value="Chromosome 2"/>
</dbReference>
<dbReference type="KEGG" id="sti:Sthe_3316"/>
<dbReference type="SMART" id="SM00028">
    <property type="entry name" value="TPR"/>
    <property type="match status" value="5"/>
</dbReference>
<dbReference type="CDD" id="cd01949">
    <property type="entry name" value="GGDEF"/>
    <property type="match status" value="1"/>
</dbReference>
<dbReference type="InParanoid" id="D1CA73"/>
<dbReference type="PRINTS" id="PR00364">
    <property type="entry name" value="DISEASERSIST"/>
</dbReference>
<dbReference type="RefSeq" id="WP_012873751.1">
    <property type="nucleotide sequence ID" value="NC_013524.1"/>
</dbReference>
<dbReference type="SUPFAM" id="SSF55073">
    <property type="entry name" value="Nucleotide cyclase"/>
    <property type="match status" value="1"/>
</dbReference>
<evidence type="ECO:0000313" key="4">
    <source>
        <dbReference type="Proteomes" id="UP000002027"/>
    </source>
</evidence>
<dbReference type="OrthoDB" id="149079at2"/>
<dbReference type="EMBL" id="CP001824">
    <property type="protein sequence ID" value="ACZ40716.1"/>
    <property type="molecule type" value="Genomic_DNA"/>
</dbReference>
<keyword evidence="3" id="KW-0418">Kinase</keyword>
<reference evidence="4" key="1">
    <citation type="submission" date="2009-11" db="EMBL/GenBank/DDBJ databases">
        <title>The complete chromosome 2 of Sphaerobacter thermophilus DSM 20745.</title>
        <authorList>
            <person name="Lucas S."/>
            <person name="Copeland A."/>
            <person name="Lapidus A."/>
            <person name="Glavina del Rio T."/>
            <person name="Dalin E."/>
            <person name="Tice H."/>
            <person name="Bruce D."/>
            <person name="Goodwin L."/>
            <person name="Pitluck S."/>
            <person name="Kyrpides N."/>
            <person name="Mavromatis K."/>
            <person name="Ivanova N."/>
            <person name="Mikhailova N."/>
            <person name="LaButti K.M."/>
            <person name="Clum A."/>
            <person name="Sun H.I."/>
            <person name="Brettin T."/>
            <person name="Detter J.C."/>
            <person name="Han C."/>
            <person name="Larimer F."/>
            <person name="Land M."/>
            <person name="Hauser L."/>
            <person name="Markowitz V."/>
            <person name="Cheng J.F."/>
            <person name="Hugenholtz P."/>
            <person name="Woyke T."/>
            <person name="Wu D."/>
            <person name="Steenblock K."/>
            <person name="Schneider S."/>
            <person name="Pukall R."/>
            <person name="Goeker M."/>
            <person name="Klenk H.P."/>
            <person name="Eisen J.A."/>
        </authorList>
    </citation>
    <scope>NUCLEOTIDE SEQUENCE [LARGE SCALE GENOMIC DNA]</scope>
    <source>
        <strain evidence="4">ATCC 49802 / DSM 20745 / S 6022</strain>
    </source>
</reference>
<dbReference type="FunFam" id="3.30.70.270:FF:000001">
    <property type="entry name" value="Diguanylate cyclase domain protein"/>
    <property type="match status" value="1"/>
</dbReference>
<feature type="repeat" description="TPR" evidence="1">
    <location>
        <begin position="656"/>
        <end position="689"/>
    </location>
</feature>
<dbReference type="STRING" id="479434.Sthe_3316"/>
<dbReference type="PROSITE" id="PS50887">
    <property type="entry name" value="GGDEF"/>
    <property type="match status" value="1"/>
</dbReference>
<dbReference type="SUPFAM" id="SSF48452">
    <property type="entry name" value="TPR-like"/>
    <property type="match status" value="2"/>
</dbReference>
<keyword evidence="3" id="KW-0723">Serine/threonine-protein kinase</keyword>
<dbReference type="InterPro" id="IPR000160">
    <property type="entry name" value="GGDEF_dom"/>
</dbReference>
<dbReference type="PANTHER" id="PTHR47691:SF3">
    <property type="entry name" value="HTH-TYPE TRANSCRIPTIONAL REGULATOR RV0890C-RELATED"/>
    <property type="match status" value="1"/>
</dbReference>
<dbReference type="InterPro" id="IPR043128">
    <property type="entry name" value="Rev_trsase/Diguanyl_cyclase"/>
</dbReference>
<dbReference type="InterPro" id="IPR019734">
    <property type="entry name" value="TPR_rpt"/>
</dbReference>
<evidence type="ECO:0000313" key="3">
    <source>
        <dbReference type="EMBL" id="ACZ40716.1"/>
    </source>
</evidence>
<dbReference type="Pfam" id="PF00990">
    <property type="entry name" value="GGDEF"/>
    <property type="match status" value="1"/>
</dbReference>
<dbReference type="Gene3D" id="1.25.40.10">
    <property type="entry name" value="Tetratricopeptide repeat domain"/>
    <property type="match status" value="1"/>
</dbReference>
<dbReference type="InterPro" id="IPR029787">
    <property type="entry name" value="Nucleotide_cyclase"/>
</dbReference>
<dbReference type="GO" id="GO:0004674">
    <property type="term" value="F:protein serine/threonine kinase activity"/>
    <property type="evidence" value="ECO:0007669"/>
    <property type="project" value="UniProtKB-KW"/>
</dbReference>
<dbReference type="Pfam" id="PF13424">
    <property type="entry name" value="TPR_12"/>
    <property type="match status" value="2"/>
</dbReference>
<protein>
    <submittedName>
        <fullName evidence="3">Diguanylate cyclase and serine/threonine protein kinase with TPR repeats</fullName>
    </submittedName>
</protein>
<dbReference type="SMART" id="SM00267">
    <property type="entry name" value="GGDEF"/>
    <property type="match status" value="1"/>
</dbReference>
<dbReference type="eggNOG" id="COG3903">
    <property type="taxonomic scope" value="Bacteria"/>
</dbReference>
<accession>D1CA73</accession>
<keyword evidence="4" id="KW-1185">Reference proteome</keyword>
<dbReference type="PROSITE" id="PS50005">
    <property type="entry name" value="TPR"/>
    <property type="match status" value="1"/>
</dbReference>
<dbReference type="HOGENOM" id="CLU_008612_0_0_0"/>
<proteinExistence type="predicted"/>
<dbReference type="AlphaFoldDB" id="D1CA73"/>
<dbReference type="InterPro" id="IPR011990">
    <property type="entry name" value="TPR-like_helical_dom_sf"/>
</dbReference>